<dbReference type="Proteomes" id="UP001059617">
    <property type="component" value="Chromosome"/>
</dbReference>
<reference evidence="1" key="2">
    <citation type="submission" date="2022-09" db="EMBL/GenBank/DDBJ databases">
        <title>Biosynthetic gene clusters of Dactylosporangioum fulvum.</title>
        <authorList>
            <person name="Caradec T."/>
        </authorList>
    </citation>
    <scope>NUCLEOTIDE SEQUENCE</scope>
    <source>
        <strain evidence="1">NRRL B-16292</strain>
    </source>
</reference>
<gene>
    <name evidence="1" type="ORF">Dfulv_15260</name>
</gene>
<dbReference type="EMBL" id="CP073720">
    <property type="protein sequence ID" value="UWP85518.1"/>
    <property type="molecule type" value="Genomic_DNA"/>
</dbReference>
<reference evidence="1" key="1">
    <citation type="submission" date="2021-04" db="EMBL/GenBank/DDBJ databases">
        <authorList>
            <person name="Hartkoorn R.C."/>
            <person name="Beaudoing E."/>
            <person name="Hot D."/>
        </authorList>
    </citation>
    <scope>NUCLEOTIDE SEQUENCE</scope>
    <source>
        <strain evidence="1">NRRL B-16292</strain>
    </source>
</reference>
<sequence length="181" mass="19401">MHEVARLGLEEACLVQSRVFERLWERDSRAVPSYKVSLVTRTIQELYGTDEPALGVVPPQHVVDSGSTLALDDLFRPVIEPELVFVATRPLSAAAGVEEILDACLVAPGFEVPDSRYAGWYPLPDGTVADLVADGAFAEQGRIVQAGSHIASGTFADPVVVRAGTFRADYEGIGSVEVSFA</sequence>
<dbReference type="InterPro" id="IPR036663">
    <property type="entry name" value="Fumarylacetoacetase_C_sf"/>
</dbReference>
<dbReference type="SUPFAM" id="SSF56529">
    <property type="entry name" value="FAH"/>
    <property type="match status" value="1"/>
</dbReference>
<organism evidence="1 2">
    <name type="scientific">Dactylosporangium fulvum</name>
    <dbReference type="NCBI Taxonomy" id="53359"/>
    <lineage>
        <taxon>Bacteria</taxon>
        <taxon>Bacillati</taxon>
        <taxon>Actinomycetota</taxon>
        <taxon>Actinomycetes</taxon>
        <taxon>Micromonosporales</taxon>
        <taxon>Micromonosporaceae</taxon>
        <taxon>Dactylosporangium</taxon>
    </lineage>
</organism>
<evidence type="ECO:0008006" key="3">
    <source>
        <dbReference type="Google" id="ProtNLM"/>
    </source>
</evidence>
<dbReference type="PANTHER" id="PTHR30143">
    <property type="entry name" value="ACID HYDRATASE"/>
    <property type="match status" value="1"/>
</dbReference>
<dbReference type="PANTHER" id="PTHR30143:SF0">
    <property type="entry name" value="2-KETO-4-PENTENOATE HYDRATASE"/>
    <property type="match status" value="1"/>
</dbReference>
<evidence type="ECO:0000313" key="1">
    <source>
        <dbReference type="EMBL" id="UWP85518.1"/>
    </source>
</evidence>
<proteinExistence type="predicted"/>
<protein>
    <recommendedName>
        <fullName evidence="3">2-keto-4-pentenoate hydratase</fullName>
    </recommendedName>
</protein>
<accession>A0ABY5W693</accession>
<evidence type="ECO:0000313" key="2">
    <source>
        <dbReference type="Proteomes" id="UP001059617"/>
    </source>
</evidence>
<dbReference type="InterPro" id="IPR050772">
    <property type="entry name" value="Hydratase-Decarb/MhpD_sf"/>
</dbReference>
<dbReference type="RefSeq" id="WP_259863644.1">
    <property type="nucleotide sequence ID" value="NZ_BAAAST010000014.1"/>
</dbReference>
<keyword evidence="2" id="KW-1185">Reference proteome</keyword>
<dbReference type="Gene3D" id="3.90.850.10">
    <property type="entry name" value="Fumarylacetoacetase-like, C-terminal domain"/>
    <property type="match status" value="2"/>
</dbReference>
<name>A0ABY5W693_9ACTN</name>